<evidence type="ECO:0000313" key="1">
    <source>
        <dbReference type="EMBL" id="JAH29105.1"/>
    </source>
</evidence>
<protein>
    <submittedName>
        <fullName evidence="1">Uncharacterized protein</fullName>
    </submittedName>
</protein>
<reference evidence="1" key="2">
    <citation type="journal article" date="2015" name="Fish Shellfish Immunol.">
        <title>Early steps in the European eel (Anguilla anguilla)-Vibrio vulnificus interaction in the gills: Role of the RtxA13 toxin.</title>
        <authorList>
            <person name="Callol A."/>
            <person name="Pajuelo D."/>
            <person name="Ebbesson L."/>
            <person name="Teles M."/>
            <person name="MacKenzie S."/>
            <person name="Amaro C."/>
        </authorList>
    </citation>
    <scope>NUCLEOTIDE SEQUENCE</scope>
</reference>
<accession>A0A0E9RKW0</accession>
<organism evidence="1">
    <name type="scientific">Anguilla anguilla</name>
    <name type="common">European freshwater eel</name>
    <name type="synonym">Muraena anguilla</name>
    <dbReference type="NCBI Taxonomy" id="7936"/>
    <lineage>
        <taxon>Eukaryota</taxon>
        <taxon>Metazoa</taxon>
        <taxon>Chordata</taxon>
        <taxon>Craniata</taxon>
        <taxon>Vertebrata</taxon>
        <taxon>Euteleostomi</taxon>
        <taxon>Actinopterygii</taxon>
        <taxon>Neopterygii</taxon>
        <taxon>Teleostei</taxon>
        <taxon>Anguilliformes</taxon>
        <taxon>Anguillidae</taxon>
        <taxon>Anguilla</taxon>
    </lineage>
</organism>
<dbReference type="EMBL" id="GBXM01079472">
    <property type="protein sequence ID" value="JAH29105.1"/>
    <property type="molecule type" value="Transcribed_RNA"/>
</dbReference>
<reference evidence="1" key="1">
    <citation type="submission" date="2014-11" db="EMBL/GenBank/DDBJ databases">
        <authorList>
            <person name="Amaro Gonzalez C."/>
        </authorList>
    </citation>
    <scope>NUCLEOTIDE SEQUENCE</scope>
</reference>
<proteinExistence type="predicted"/>
<name>A0A0E9RKW0_ANGAN</name>
<sequence length="34" mass="3968">MAVRDIFHHFGDHESSHFPNQQKLLEYANCVAEP</sequence>
<dbReference type="AlphaFoldDB" id="A0A0E9RKW0"/>